<comment type="caution">
    <text evidence="1">The sequence shown here is derived from an EMBL/GenBank/DDBJ whole genome shotgun (WGS) entry which is preliminary data.</text>
</comment>
<dbReference type="EMBL" id="BAABKG010000005">
    <property type="protein sequence ID" value="GAA5154555.1"/>
    <property type="molecule type" value="Genomic_DNA"/>
</dbReference>
<name>A0ABP9PZB8_9ACTN</name>
<evidence type="ECO:0000313" key="1">
    <source>
        <dbReference type="EMBL" id="GAA5154555.1"/>
    </source>
</evidence>
<reference evidence="2" key="1">
    <citation type="journal article" date="2019" name="Int. J. Syst. Evol. Microbiol.">
        <title>The Global Catalogue of Microorganisms (GCM) 10K type strain sequencing project: providing services to taxonomists for standard genome sequencing and annotation.</title>
        <authorList>
            <consortium name="The Broad Institute Genomics Platform"/>
            <consortium name="The Broad Institute Genome Sequencing Center for Infectious Disease"/>
            <person name="Wu L."/>
            <person name="Ma J."/>
        </authorList>
    </citation>
    <scope>NUCLEOTIDE SEQUENCE [LARGE SCALE GENOMIC DNA]</scope>
    <source>
        <strain evidence="2">JCM 18459</strain>
    </source>
</reference>
<evidence type="ECO:0000313" key="2">
    <source>
        <dbReference type="Proteomes" id="UP001500221"/>
    </source>
</evidence>
<gene>
    <name evidence="1" type="ORF">GCM10023340_38330</name>
</gene>
<accession>A0ABP9PZB8</accession>
<proteinExistence type="predicted"/>
<keyword evidence="2" id="KW-1185">Reference proteome</keyword>
<dbReference type="Proteomes" id="UP001500221">
    <property type="component" value="Unassembled WGS sequence"/>
</dbReference>
<protein>
    <submittedName>
        <fullName evidence="1">Uncharacterized protein</fullName>
    </submittedName>
</protein>
<organism evidence="1 2">
    <name type="scientific">Nocardioides marinquilinus</name>
    <dbReference type="NCBI Taxonomy" id="1210400"/>
    <lineage>
        <taxon>Bacteria</taxon>
        <taxon>Bacillati</taxon>
        <taxon>Actinomycetota</taxon>
        <taxon>Actinomycetes</taxon>
        <taxon>Propionibacteriales</taxon>
        <taxon>Nocardioidaceae</taxon>
        <taxon>Nocardioides</taxon>
    </lineage>
</organism>
<sequence length="317" mass="32345">MASTPRPTRSNRRPTRRPTYASVTATLALVVALGTGGAYAAGLGPNAVKASNIASNAVQARHIANGAVRPGDLADGAVGARAIGDGSVGAAELGADAVGASEVADGAVDGARIEDGSITGADVAPDSISSARMTVGVKNLLFNGGVLAVDRTYADFTVGSGSWPAGAPSSGAQVEATWTQPAETLDVVVALARVEYPAACSATAATPRGFDVKITDGSDRVISASSPQRTDGVSYNGHGFWDQQTALPGVSFRAPNGLDLATDPEAFIDYVHLPIEMAELVTGSSGAERTVRMFFKRSSSTCSPEITDARVLVYRYA</sequence>